<dbReference type="InterPro" id="IPR017974">
    <property type="entry name" value="Claudin_CS"/>
</dbReference>
<dbReference type="EMBL" id="BT078977">
    <property type="protein sequence ID" value="ACO13401.1"/>
    <property type="molecule type" value="mRNA"/>
</dbReference>
<reference evidence="11" key="2">
    <citation type="submission" date="2010-07" db="EMBL/GenBank/DDBJ databases">
        <title>Esox lucius ESTs and full-length cDNAs.</title>
        <authorList>
            <consortium name="cGRASP (B.F. Koop &amp; W.S. Davidson)"/>
            <person name="Leong J."/>
            <person name="Jantzen S."/>
            <person name="Cooper G."/>
            <person name="Davidson W.S."/>
            <person name="Koop B.F."/>
        </authorList>
    </citation>
    <scope>NUCLEOTIDE SEQUENCE</scope>
    <source>
        <tissue evidence="11">Head kidney</tissue>
    </source>
</reference>
<keyword evidence="4" id="KW-0796">Tight junction</keyword>
<feature type="transmembrane region" description="Helical" evidence="10">
    <location>
        <begin position="77"/>
        <end position="99"/>
    </location>
</feature>
<keyword evidence="9 10" id="KW-0472">Membrane</keyword>
<evidence type="ECO:0000256" key="1">
    <source>
        <dbReference type="ARBA" id="ARBA00004435"/>
    </source>
</evidence>
<sequence>MGRIAKEVSAQVLGVIGLVGVALTTGIPMWRVTSYIGANIVTAQIVWDGLWMNCVMQSTGQMQCKINWSVMSLSTDLQASGALVVISILVTFVGLIFAFVGGKCTSCLKSDSSKSKMTILGGALLILGAVLVIIPVSWSAAITIFDYNNPLLIATQKRELGASIFIGWGSGALLIIAGILLCSSCPPKKEYGYPGYPQRAPLYSYPGQPMVQTGPYGRIYTPTSRPYSGTGSYAPSKPYGAPVAYTTPGRPQYI</sequence>
<feature type="transmembrane region" description="Helical" evidence="10">
    <location>
        <begin position="12"/>
        <end position="30"/>
    </location>
</feature>
<gene>
    <name evidence="11" type="primary">CLDY</name>
</gene>
<dbReference type="PRINTS" id="PR01077">
    <property type="entry name" value="CLAUDIN"/>
</dbReference>
<proteinExistence type="evidence at transcript level"/>
<keyword evidence="7" id="KW-0965">Cell junction</keyword>
<dbReference type="GO" id="GO:0005886">
    <property type="term" value="C:plasma membrane"/>
    <property type="evidence" value="ECO:0007669"/>
    <property type="project" value="UniProtKB-SubCell"/>
</dbReference>
<feature type="transmembrane region" description="Helical" evidence="10">
    <location>
        <begin position="119"/>
        <end position="140"/>
    </location>
</feature>
<evidence type="ECO:0000256" key="6">
    <source>
        <dbReference type="ARBA" id="ARBA00022692"/>
    </source>
</evidence>
<comment type="subcellular location">
    <subcellularLocation>
        <location evidence="1">Cell junction</location>
        <location evidence="1">Tight junction</location>
    </subcellularLocation>
    <subcellularLocation>
        <location evidence="2">Cell membrane</location>
        <topology evidence="2">Multi-pass membrane protein</topology>
    </subcellularLocation>
</comment>
<evidence type="ECO:0000256" key="10">
    <source>
        <dbReference type="SAM" id="Phobius"/>
    </source>
</evidence>
<dbReference type="AlphaFoldDB" id="C1BWJ8"/>
<dbReference type="GeneID" id="105029545"/>
<evidence type="ECO:0000256" key="2">
    <source>
        <dbReference type="ARBA" id="ARBA00004651"/>
    </source>
</evidence>
<keyword evidence="8 10" id="KW-1133">Transmembrane helix</keyword>
<dbReference type="FunFam" id="1.20.140.150:FF:000001">
    <property type="entry name" value="Claudin"/>
    <property type="match status" value="1"/>
</dbReference>
<evidence type="ECO:0000313" key="11">
    <source>
        <dbReference type="EMBL" id="ACO13401.1"/>
    </source>
</evidence>
<dbReference type="Pfam" id="PF00822">
    <property type="entry name" value="PMP22_Claudin"/>
    <property type="match status" value="1"/>
</dbReference>
<evidence type="ECO:0000256" key="3">
    <source>
        <dbReference type="ARBA" id="ARBA00008295"/>
    </source>
</evidence>
<dbReference type="InterPro" id="IPR006187">
    <property type="entry name" value="Claudin"/>
</dbReference>
<name>C1BWJ8_ESOLU</name>
<evidence type="ECO:0000256" key="5">
    <source>
        <dbReference type="ARBA" id="ARBA00022475"/>
    </source>
</evidence>
<dbReference type="GO" id="GO:0005198">
    <property type="term" value="F:structural molecule activity"/>
    <property type="evidence" value="ECO:0007669"/>
    <property type="project" value="InterPro"/>
</dbReference>
<reference evidence="11" key="1">
    <citation type="journal article" date="2010" name="BMC Genomics">
        <title>Salmo salar and Esox lucius full-length cDNA sequences reveal changes in evolutionary pressures on a post-tetraploidization genome.</title>
        <authorList>
            <person name="Leong J.S."/>
            <person name="Jantzen S.G."/>
            <person name="von Schalburg K.R."/>
            <person name="Cooper G.A."/>
            <person name="Messmer A.M."/>
            <person name="Liao N.Y."/>
            <person name="Munro S."/>
            <person name="Moore R."/>
            <person name="Holt R.A."/>
            <person name="Jones S.J."/>
            <person name="Davidson W.S."/>
            <person name="Koop B.F."/>
        </authorList>
    </citation>
    <scope>NUCLEOTIDE SEQUENCE</scope>
    <source>
        <tissue evidence="11">Head kidney</tissue>
    </source>
</reference>
<evidence type="ECO:0000256" key="7">
    <source>
        <dbReference type="ARBA" id="ARBA00022949"/>
    </source>
</evidence>
<evidence type="ECO:0000256" key="8">
    <source>
        <dbReference type="ARBA" id="ARBA00022989"/>
    </source>
</evidence>
<feature type="transmembrane region" description="Helical" evidence="10">
    <location>
        <begin position="160"/>
        <end position="182"/>
    </location>
</feature>
<dbReference type="RefSeq" id="NP_001297914.1">
    <property type="nucleotide sequence ID" value="NM_001310985.1"/>
</dbReference>
<dbReference type="KEGG" id="els:105029545"/>
<accession>C1BWJ8</accession>
<protein>
    <submittedName>
        <fullName evidence="11">Claudin-like protein ZF-A89</fullName>
    </submittedName>
</protein>
<organism evidence="11">
    <name type="scientific">Esox lucius</name>
    <name type="common">Northern pike</name>
    <dbReference type="NCBI Taxonomy" id="8010"/>
    <lineage>
        <taxon>Eukaryota</taxon>
        <taxon>Metazoa</taxon>
        <taxon>Chordata</taxon>
        <taxon>Craniata</taxon>
        <taxon>Vertebrata</taxon>
        <taxon>Euteleostomi</taxon>
        <taxon>Actinopterygii</taxon>
        <taxon>Neopterygii</taxon>
        <taxon>Teleostei</taxon>
        <taxon>Protacanthopterygii</taxon>
        <taxon>Esociformes</taxon>
        <taxon>Esocidae</taxon>
        <taxon>Esox</taxon>
    </lineage>
</organism>
<dbReference type="PANTHER" id="PTHR12002">
    <property type="entry name" value="CLAUDIN"/>
    <property type="match status" value="1"/>
</dbReference>
<keyword evidence="6 10" id="KW-0812">Transmembrane</keyword>
<dbReference type="OrthoDB" id="8925699at2759"/>
<dbReference type="InterPro" id="IPR004031">
    <property type="entry name" value="PMP22/EMP/MP20/Claudin"/>
</dbReference>
<dbReference type="PROSITE" id="PS01346">
    <property type="entry name" value="CLAUDIN"/>
    <property type="match status" value="1"/>
</dbReference>
<keyword evidence="5" id="KW-1003">Cell membrane</keyword>
<evidence type="ECO:0000256" key="4">
    <source>
        <dbReference type="ARBA" id="ARBA00022427"/>
    </source>
</evidence>
<comment type="similarity">
    <text evidence="3">Belongs to the claudin family.</text>
</comment>
<dbReference type="Gene3D" id="1.20.140.150">
    <property type="match status" value="1"/>
</dbReference>
<dbReference type="GO" id="GO:0005923">
    <property type="term" value="C:bicellular tight junction"/>
    <property type="evidence" value="ECO:0007669"/>
    <property type="project" value="UniProtKB-SubCell"/>
</dbReference>
<evidence type="ECO:0000256" key="9">
    <source>
        <dbReference type="ARBA" id="ARBA00023136"/>
    </source>
</evidence>